<name>A0A0H5BKW0_PREIN</name>
<protein>
    <submittedName>
        <fullName evidence="3">DUF4924 domain-containing protein</fullName>
    </submittedName>
</protein>
<dbReference type="OMA" id="EYLLYMW"/>
<evidence type="ECO:0000313" key="2">
    <source>
        <dbReference type="EMBL" id="BAU16710.1"/>
    </source>
</evidence>
<dbReference type="Proteomes" id="UP000219058">
    <property type="component" value="Unassembled WGS sequence"/>
</dbReference>
<evidence type="ECO:0000313" key="6">
    <source>
        <dbReference type="Proteomes" id="UP000219058"/>
    </source>
</evidence>
<gene>
    <name evidence="3" type="ORF">CLI71_09975</name>
    <name evidence="1" type="ORF">PI172_1006</name>
    <name evidence="2" type="ORF">PIOMA14_I_0201</name>
</gene>
<evidence type="ECO:0000313" key="5">
    <source>
        <dbReference type="Proteomes" id="UP000217431"/>
    </source>
</evidence>
<evidence type="ECO:0000313" key="1">
    <source>
        <dbReference type="EMBL" id="BAR95734.1"/>
    </source>
</evidence>
<dbReference type="PATRIC" id="fig|28131.4.peg.1716"/>
<dbReference type="STRING" id="28131.BWX40_06835"/>
<dbReference type="RefSeq" id="WP_014710176.1">
    <property type="nucleotide sequence ID" value="NZ_AP014597.1"/>
</dbReference>
<dbReference type="Proteomes" id="UP000217431">
    <property type="component" value="Chromosome I"/>
</dbReference>
<dbReference type="InterPro" id="IPR032574">
    <property type="entry name" value="DUF4924"/>
</dbReference>
<dbReference type="Proteomes" id="UP000067008">
    <property type="component" value="Chromosome 2"/>
</dbReference>
<proteinExistence type="predicted"/>
<evidence type="ECO:0000313" key="4">
    <source>
        <dbReference type="Proteomes" id="UP000067008"/>
    </source>
</evidence>
<dbReference type="EMBL" id="AP014597">
    <property type="protein sequence ID" value="BAU16710.1"/>
    <property type="molecule type" value="Genomic_DNA"/>
</dbReference>
<reference evidence="1 4" key="1">
    <citation type="submission" date="2015-07" db="EMBL/GenBank/DDBJ databases">
        <title>Complete genome sequence of Prevotella intermedia strain 17-2.</title>
        <authorList>
            <person name="Nambu T."/>
        </authorList>
    </citation>
    <scope>NUCLEOTIDE SEQUENCE [LARGE SCALE GENOMIC DNA]</scope>
    <source>
        <strain evidence="1 4">17-2</strain>
    </source>
</reference>
<accession>A0A0H5BKW0</accession>
<sequence>MFVAKELRKKSIAEYLLYMWQIEDIIRVYGCSLTRIRKEYIDKFDYTDEQKEEEEDWFGDLVRMMNQEGCRENGHLQINKVVMQALTELHTQLLASSKFPFYSAEYYRVLPFIVELRGKTKQVADRMARKNEANLKEIAANLGHSEVETCFDVLYGVMMLRLQKKEISRETETAVKEITTLIGMLSDYYQKDKTEGLQFED</sequence>
<dbReference type="EMBL" id="AP014925">
    <property type="protein sequence ID" value="BAR95734.1"/>
    <property type="molecule type" value="Genomic_DNA"/>
</dbReference>
<reference evidence="3 6" key="3">
    <citation type="submission" date="2017-09" db="EMBL/GenBank/DDBJ databases">
        <title>Phase variable restriction modification systems are present in the genome sequences of periodontal pathogens Prevotella intermedia, Tannerella forsythia and Porphyromonas gingivalis.</title>
        <authorList>
            <person name="Haigh R.D."/>
            <person name="Crawford L."/>
            <person name="Ralph J."/>
            <person name="Wanford J."/>
            <person name="Vartoukian S.R."/>
            <person name="Hijazib K."/>
            <person name="Wade W."/>
            <person name="Oggioni M.R."/>
        </authorList>
    </citation>
    <scope>NUCLEOTIDE SEQUENCE [LARGE SCALE GENOMIC DNA]</scope>
    <source>
        <strain evidence="3 6">WW2834</strain>
    </source>
</reference>
<evidence type="ECO:0000313" key="3">
    <source>
        <dbReference type="EMBL" id="PDP59054.1"/>
    </source>
</evidence>
<dbReference type="Pfam" id="PF16271">
    <property type="entry name" value="DUF4924"/>
    <property type="match status" value="1"/>
</dbReference>
<organism evidence="2 5">
    <name type="scientific">Prevotella intermedia</name>
    <dbReference type="NCBI Taxonomy" id="28131"/>
    <lineage>
        <taxon>Bacteria</taxon>
        <taxon>Pseudomonadati</taxon>
        <taxon>Bacteroidota</taxon>
        <taxon>Bacteroidia</taxon>
        <taxon>Bacteroidales</taxon>
        <taxon>Prevotellaceae</taxon>
        <taxon>Prevotella</taxon>
    </lineage>
</organism>
<reference evidence="2 5" key="2">
    <citation type="journal article" date="2016" name="DNA Res.">
        <title>The complete genome sequencing of Prevotella intermedia strain OMA14 and a subsequent fine-scale, intra-species genomic comparison reveal an unusual amplification of conjugative and mobile transposons and identify a novel Prevotella-lineage-specific repeat.</title>
        <authorList>
            <person name="Naito M."/>
            <person name="Ogura Y."/>
            <person name="Itoh T."/>
            <person name="Shoji M."/>
            <person name="Okamoto M."/>
            <person name="Hayashi T."/>
            <person name="Nakayama K."/>
        </authorList>
    </citation>
    <scope>NUCLEOTIDE SEQUENCE [LARGE SCALE GENOMIC DNA]</scope>
    <source>
        <strain evidence="2 5">OMA14</strain>
    </source>
</reference>
<dbReference type="EMBL" id="NSLY01000031">
    <property type="protein sequence ID" value="PDP59054.1"/>
    <property type="molecule type" value="Genomic_DNA"/>
</dbReference>
<dbReference type="AlphaFoldDB" id="A0A0H5BKW0"/>